<gene>
    <name evidence="6" type="ORF">CHIRRI_LOCUS11961</name>
</gene>
<evidence type="ECO:0000256" key="4">
    <source>
        <dbReference type="ARBA" id="ARBA00023136"/>
    </source>
</evidence>
<dbReference type="Gene3D" id="1.20.140.150">
    <property type="match status" value="2"/>
</dbReference>
<organism evidence="6 7">
    <name type="scientific">Chironomus riparius</name>
    <dbReference type="NCBI Taxonomy" id="315576"/>
    <lineage>
        <taxon>Eukaryota</taxon>
        <taxon>Metazoa</taxon>
        <taxon>Ecdysozoa</taxon>
        <taxon>Arthropoda</taxon>
        <taxon>Hexapoda</taxon>
        <taxon>Insecta</taxon>
        <taxon>Pterygota</taxon>
        <taxon>Neoptera</taxon>
        <taxon>Endopterygota</taxon>
        <taxon>Diptera</taxon>
        <taxon>Nematocera</taxon>
        <taxon>Chironomoidea</taxon>
        <taxon>Chironomidae</taxon>
        <taxon>Chironominae</taxon>
        <taxon>Chironomus</taxon>
    </lineage>
</organism>
<evidence type="ECO:0000313" key="7">
    <source>
        <dbReference type="Proteomes" id="UP001153620"/>
    </source>
</evidence>
<sequence>MSDTSTIDEPERKVKLESFYFQRKILFGCTIGLIVGLILWIVAISTNRWFIVSGGNEGIFVESHRRYFKSSHTGIWRNCRYWIQPQIVSSSVVRNFTTFQASHDDLKGIKASIMKEEFFKSLESNALPDIANITENSEEFRKHLFAEWFDKDRSEFNQLKNKFHEFHKKEKIVDVMYMNPGAHEIVKKRLGDLVFPVQFNQTDTMHVVIPKMLKDALFEGWNEHGMNMLRVLFHYAHSLEISPVIQIGDDKFVFQPPIPPKNLKKPVNGYMYHKNQKCTYYNLFADDAEIAADPAVDEDMIDLSRTAATFSIIALFIMILGVFFTVYTFLNPRYMFKRLSGGVHFISGVCCSIVCHTLLASVKHAEQYLKFAFPDKATYTTGYGFFFGCLVAAINFISCITFFWYSKKKKGDKAATEELGMADENIQIGR</sequence>
<protein>
    <submittedName>
        <fullName evidence="6">Uncharacterized protein</fullName>
    </submittedName>
</protein>
<keyword evidence="7" id="KW-1185">Reference proteome</keyword>
<evidence type="ECO:0000256" key="3">
    <source>
        <dbReference type="ARBA" id="ARBA00022989"/>
    </source>
</evidence>
<dbReference type="Proteomes" id="UP001153620">
    <property type="component" value="Chromosome 3"/>
</dbReference>
<evidence type="ECO:0000256" key="5">
    <source>
        <dbReference type="SAM" id="Phobius"/>
    </source>
</evidence>
<evidence type="ECO:0000256" key="2">
    <source>
        <dbReference type="ARBA" id="ARBA00022692"/>
    </source>
</evidence>
<dbReference type="GO" id="GO:0005886">
    <property type="term" value="C:plasma membrane"/>
    <property type="evidence" value="ECO:0007669"/>
    <property type="project" value="TreeGrafter"/>
</dbReference>
<reference evidence="6" key="1">
    <citation type="submission" date="2022-01" db="EMBL/GenBank/DDBJ databases">
        <authorList>
            <person name="King R."/>
        </authorList>
    </citation>
    <scope>NUCLEOTIDE SEQUENCE</scope>
</reference>
<feature type="transmembrane region" description="Helical" evidence="5">
    <location>
        <begin position="25"/>
        <end position="43"/>
    </location>
</feature>
<keyword evidence="3 5" id="KW-1133">Transmembrane helix</keyword>
<feature type="transmembrane region" description="Helical" evidence="5">
    <location>
        <begin position="310"/>
        <end position="330"/>
    </location>
</feature>
<reference evidence="6" key="2">
    <citation type="submission" date="2022-10" db="EMBL/GenBank/DDBJ databases">
        <authorList>
            <consortium name="ENA_rothamsted_submissions"/>
            <consortium name="culmorum"/>
            <person name="King R."/>
        </authorList>
    </citation>
    <scope>NUCLEOTIDE SEQUENCE</scope>
</reference>
<dbReference type="InterPro" id="IPR004031">
    <property type="entry name" value="PMP22/EMP/MP20/Claudin"/>
</dbReference>
<name>A0A9P0J9I4_9DIPT</name>
<accession>A0A9P0J9I4</accession>
<dbReference type="PANTHER" id="PTHR10671:SF82">
    <property type="entry name" value="GH19567P"/>
    <property type="match status" value="1"/>
</dbReference>
<feature type="transmembrane region" description="Helical" evidence="5">
    <location>
        <begin position="342"/>
        <end position="362"/>
    </location>
</feature>
<feature type="transmembrane region" description="Helical" evidence="5">
    <location>
        <begin position="382"/>
        <end position="405"/>
    </location>
</feature>
<evidence type="ECO:0000256" key="1">
    <source>
        <dbReference type="ARBA" id="ARBA00004141"/>
    </source>
</evidence>
<dbReference type="PANTHER" id="PTHR10671">
    <property type="entry name" value="EPITHELIAL MEMBRANE PROTEIN-RELATED"/>
    <property type="match status" value="1"/>
</dbReference>
<comment type="subcellular location">
    <subcellularLocation>
        <location evidence="1">Membrane</location>
        <topology evidence="1">Multi-pass membrane protein</topology>
    </subcellularLocation>
</comment>
<dbReference type="InterPro" id="IPR050579">
    <property type="entry name" value="PMP-22/EMP/MP20-like"/>
</dbReference>
<dbReference type="Pfam" id="PF13903">
    <property type="entry name" value="Claudin_2"/>
    <property type="match status" value="1"/>
</dbReference>
<evidence type="ECO:0000313" key="6">
    <source>
        <dbReference type="EMBL" id="CAH1729897.1"/>
    </source>
</evidence>
<dbReference type="AlphaFoldDB" id="A0A9P0J9I4"/>
<dbReference type="EMBL" id="OU895879">
    <property type="protein sequence ID" value="CAH1729897.1"/>
    <property type="molecule type" value="Genomic_DNA"/>
</dbReference>
<keyword evidence="4 5" id="KW-0472">Membrane</keyword>
<keyword evidence="2 5" id="KW-0812">Transmembrane</keyword>
<proteinExistence type="predicted"/>